<dbReference type="PANTHER" id="PTHR33336">
    <property type="entry name" value="QUINOL MONOOXYGENASE YGIN-RELATED"/>
    <property type="match status" value="1"/>
</dbReference>
<proteinExistence type="predicted"/>
<evidence type="ECO:0000313" key="5">
    <source>
        <dbReference type="EMBL" id="WGK82606.1"/>
    </source>
</evidence>
<dbReference type="EMBL" id="JAKNAX010000026">
    <property type="protein sequence ID" value="MDE1346924.1"/>
    <property type="molecule type" value="Genomic_DNA"/>
</dbReference>
<evidence type="ECO:0000313" key="6">
    <source>
        <dbReference type="Proteomes" id="UP001140978"/>
    </source>
</evidence>
<dbReference type="Pfam" id="PF03992">
    <property type="entry name" value="ABM"/>
    <property type="match status" value="1"/>
</dbReference>
<keyword evidence="7" id="KW-1185">Reference proteome</keyword>
<keyword evidence="3" id="KW-0560">Oxidoreductase</keyword>
<evidence type="ECO:0000259" key="1">
    <source>
        <dbReference type="PROSITE" id="PS51725"/>
    </source>
</evidence>
<dbReference type="Proteomes" id="UP001140973">
    <property type="component" value="Unassembled WGS sequence"/>
</dbReference>
<dbReference type="RefSeq" id="WP_053309883.1">
    <property type="nucleotide sequence ID" value="NZ_CALYLA010000019.1"/>
</dbReference>
<dbReference type="EMBL" id="CALYLK010000135">
    <property type="protein sequence ID" value="CAH8229824.1"/>
    <property type="molecule type" value="Genomic_DNA"/>
</dbReference>
<dbReference type="EMBL" id="CP118709">
    <property type="protein sequence ID" value="WGK82606.1"/>
    <property type="molecule type" value="Genomic_DNA"/>
</dbReference>
<dbReference type="Proteomes" id="UP001140978">
    <property type="component" value="Unassembled WGS sequence"/>
</dbReference>
<dbReference type="PROSITE" id="PS51725">
    <property type="entry name" value="ABM"/>
    <property type="match status" value="1"/>
</dbReference>
<dbReference type="AlphaFoldDB" id="A0A7X6S786"/>
<evidence type="ECO:0000313" key="4">
    <source>
        <dbReference type="EMBL" id="MDE1358944.1"/>
    </source>
</evidence>
<evidence type="ECO:0000313" key="3">
    <source>
        <dbReference type="EMBL" id="MDE1346924.1"/>
    </source>
</evidence>
<gene>
    <name evidence="4" type="ORF">L9W73_16805</name>
    <name evidence="3" type="ORF">L9X51_10850</name>
    <name evidence="5" type="ORF">PYE51_04975</name>
    <name evidence="2" type="ORF">VAE063_940558</name>
</gene>
<dbReference type="SUPFAM" id="SSF54909">
    <property type="entry name" value="Dimeric alpha+beta barrel"/>
    <property type="match status" value="1"/>
</dbReference>
<accession>A0A7X6S786</accession>
<reference evidence="3" key="1">
    <citation type="submission" date="2022-02" db="EMBL/GenBank/DDBJ databases">
        <title>Emergence and expansion in Europe of a Vibrio aestuarianus clonal complex pathogenic for oysters.</title>
        <authorList>
            <person name="Mesnil A."/>
            <person name="Travers M.-A."/>
        </authorList>
    </citation>
    <scope>NUCLEOTIDE SEQUENCE</scope>
    <source>
        <strain evidence="4">151-ITT-15-cp-1</strain>
        <strain evidence="3">19_064_15T1</strain>
        <strain evidence="5">U29</strain>
    </source>
</reference>
<reference evidence="2" key="2">
    <citation type="submission" date="2022-06" db="EMBL/GenBank/DDBJ databases">
        <authorList>
            <person name="Goudenege D."/>
            <person name="Le Roux F."/>
        </authorList>
    </citation>
    <scope>NUCLEOTIDE SEQUENCE</scope>
    <source>
        <strain evidence="2">12-063</strain>
    </source>
</reference>
<feature type="domain" description="ABM" evidence="1">
    <location>
        <begin position="4"/>
        <end position="95"/>
    </location>
</feature>
<evidence type="ECO:0000313" key="7">
    <source>
        <dbReference type="Proteomes" id="UP001152658"/>
    </source>
</evidence>
<dbReference type="Gene3D" id="3.30.70.100">
    <property type="match status" value="1"/>
</dbReference>
<dbReference type="Proteomes" id="UP001152658">
    <property type="component" value="Unassembled WGS sequence"/>
</dbReference>
<protein>
    <submittedName>
        <fullName evidence="3">Antibiotic biosynthesis monooxygenase</fullName>
    </submittedName>
    <submittedName>
        <fullName evidence="5">Quinol monooxygenase</fullName>
    </submittedName>
</protein>
<dbReference type="GO" id="GO:0004497">
    <property type="term" value="F:monooxygenase activity"/>
    <property type="evidence" value="ECO:0007669"/>
    <property type="project" value="UniProtKB-KW"/>
</dbReference>
<dbReference type="InterPro" id="IPR007138">
    <property type="entry name" value="ABM_dom"/>
</dbReference>
<dbReference type="Proteomes" id="UP001239257">
    <property type="component" value="Chromosome 1"/>
</dbReference>
<sequence length="98" mass="11322">MASVNLIAEIKASQGNEKRVERLLTELLEPSRAETGCCQYELYRDQSIDGLFVMQEIWCSEASLLQHQQSKHFQHFLAIVNEEALIEYIQPRPLIFIA</sequence>
<dbReference type="PANTHER" id="PTHR33336:SF3">
    <property type="entry name" value="ABM DOMAIN-CONTAINING PROTEIN"/>
    <property type="match status" value="1"/>
</dbReference>
<dbReference type="EMBL" id="JAKNAP010000107">
    <property type="protein sequence ID" value="MDE1358944.1"/>
    <property type="molecule type" value="Genomic_DNA"/>
</dbReference>
<name>A0A7X6S786_9VIBR</name>
<keyword evidence="3" id="KW-0503">Monooxygenase</keyword>
<evidence type="ECO:0000313" key="2">
    <source>
        <dbReference type="EMBL" id="CAH8229824.1"/>
    </source>
</evidence>
<dbReference type="GO" id="GO:0005829">
    <property type="term" value="C:cytosol"/>
    <property type="evidence" value="ECO:0007669"/>
    <property type="project" value="TreeGrafter"/>
</dbReference>
<organism evidence="3 6">
    <name type="scientific">Vibrio aestuarianus</name>
    <dbReference type="NCBI Taxonomy" id="28171"/>
    <lineage>
        <taxon>Bacteria</taxon>
        <taxon>Pseudomonadati</taxon>
        <taxon>Pseudomonadota</taxon>
        <taxon>Gammaproteobacteria</taxon>
        <taxon>Vibrionales</taxon>
        <taxon>Vibrionaceae</taxon>
        <taxon>Vibrio</taxon>
    </lineage>
</organism>
<dbReference type="InterPro" id="IPR050744">
    <property type="entry name" value="AI-2_Isomerase_LsrG"/>
</dbReference>
<dbReference type="InterPro" id="IPR011008">
    <property type="entry name" value="Dimeric_a/b-barrel"/>
</dbReference>